<dbReference type="Proteomes" id="UP000828251">
    <property type="component" value="Unassembled WGS sequence"/>
</dbReference>
<organism evidence="1 2">
    <name type="scientific">Gossypium stocksii</name>
    <dbReference type="NCBI Taxonomy" id="47602"/>
    <lineage>
        <taxon>Eukaryota</taxon>
        <taxon>Viridiplantae</taxon>
        <taxon>Streptophyta</taxon>
        <taxon>Embryophyta</taxon>
        <taxon>Tracheophyta</taxon>
        <taxon>Spermatophyta</taxon>
        <taxon>Magnoliopsida</taxon>
        <taxon>eudicotyledons</taxon>
        <taxon>Gunneridae</taxon>
        <taxon>Pentapetalae</taxon>
        <taxon>rosids</taxon>
        <taxon>malvids</taxon>
        <taxon>Malvales</taxon>
        <taxon>Malvaceae</taxon>
        <taxon>Malvoideae</taxon>
        <taxon>Gossypium</taxon>
    </lineage>
</organism>
<dbReference type="OrthoDB" id="1000712at2759"/>
<keyword evidence="2" id="KW-1185">Reference proteome</keyword>
<reference evidence="1 2" key="1">
    <citation type="journal article" date="2021" name="Plant Biotechnol. J.">
        <title>Multi-omics assisted identification of the key and species-specific regulatory components of drought-tolerant mechanisms in Gossypium stocksii.</title>
        <authorList>
            <person name="Yu D."/>
            <person name="Ke L."/>
            <person name="Zhang D."/>
            <person name="Wu Y."/>
            <person name="Sun Y."/>
            <person name="Mei J."/>
            <person name="Sun J."/>
            <person name="Sun Y."/>
        </authorList>
    </citation>
    <scope>NUCLEOTIDE SEQUENCE [LARGE SCALE GENOMIC DNA]</scope>
    <source>
        <strain evidence="2">cv. E1</strain>
        <tissue evidence="1">Leaf</tissue>
    </source>
</reference>
<gene>
    <name evidence="1" type="ORF">J1N35_011864</name>
</gene>
<dbReference type="EMBL" id="JAIQCV010000004">
    <property type="protein sequence ID" value="KAH1108096.1"/>
    <property type="molecule type" value="Genomic_DNA"/>
</dbReference>
<accession>A0A9D3W3H4</accession>
<dbReference type="AlphaFoldDB" id="A0A9D3W3H4"/>
<protein>
    <recommendedName>
        <fullName evidence="3">UBN2 domain-containing protein</fullName>
    </recommendedName>
</protein>
<proteinExistence type="predicted"/>
<comment type="caution">
    <text evidence="1">The sequence shown here is derived from an EMBL/GenBank/DDBJ whole genome shotgun (WGS) entry which is preliminary data.</text>
</comment>
<evidence type="ECO:0000313" key="2">
    <source>
        <dbReference type="Proteomes" id="UP000828251"/>
    </source>
</evidence>
<name>A0A9D3W3H4_9ROSI</name>
<sequence length="169" mass="19542">MDKLEVTYEGTSQVKKSKFGIEAKVIAIEEAKNIETLALDKLIGSFLTHEMRPNKGAKKEKVMKKKVGITLKSIINEYSESSEKVDEEKEMQMFSRRFERFMKSNKGRRFQKSLSLPSRKISLFVMSARNRKTSSLIFLNGRRSLANKNTRPILLLGVMRIHPMMKIKK</sequence>
<evidence type="ECO:0008006" key="3">
    <source>
        <dbReference type="Google" id="ProtNLM"/>
    </source>
</evidence>
<evidence type="ECO:0000313" key="1">
    <source>
        <dbReference type="EMBL" id="KAH1108096.1"/>
    </source>
</evidence>